<dbReference type="GO" id="GO:0016787">
    <property type="term" value="F:hydrolase activity"/>
    <property type="evidence" value="ECO:0007669"/>
    <property type="project" value="UniProtKB-KW"/>
</dbReference>
<name>A0A4R3JCJ5_9PROT</name>
<dbReference type="SUPFAM" id="SSF53474">
    <property type="entry name" value="alpha/beta-Hydrolases"/>
    <property type="match status" value="1"/>
</dbReference>
<organism evidence="2 3">
    <name type="scientific">Varunaivibrio sulfuroxidans</name>
    <dbReference type="NCBI Taxonomy" id="1773489"/>
    <lineage>
        <taxon>Bacteria</taxon>
        <taxon>Pseudomonadati</taxon>
        <taxon>Pseudomonadota</taxon>
        <taxon>Alphaproteobacteria</taxon>
        <taxon>Rhodospirillales</taxon>
        <taxon>Magnetovibrionaceae</taxon>
        <taxon>Varunaivibrio</taxon>
    </lineage>
</organism>
<dbReference type="AlphaFoldDB" id="A0A4R3JCJ5"/>
<evidence type="ECO:0000313" key="3">
    <source>
        <dbReference type="Proteomes" id="UP000295304"/>
    </source>
</evidence>
<keyword evidence="3" id="KW-1185">Reference proteome</keyword>
<dbReference type="InterPro" id="IPR000073">
    <property type="entry name" value="AB_hydrolase_1"/>
</dbReference>
<dbReference type="RefSeq" id="WP_165886268.1">
    <property type="nucleotide sequence ID" value="NZ_CP119676.1"/>
</dbReference>
<reference evidence="2 3" key="1">
    <citation type="submission" date="2019-03" db="EMBL/GenBank/DDBJ databases">
        <title>Genomic Encyclopedia of Type Strains, Phase IV (KMG-IV): sequencing the most valuable type-strain genomes for metagenomic binning, comparative biology and taxonomic classification.</title>
        <authorList>
            <person name="Goeker M."/>
        </authorList>
    </citation>
    <scope>NUCLEOTIDE SEQUENCE [LARGE SCALE GENOMIC DNA]</scope>
    <source>
        <strain evidence="2 3">DSM 101688</strain>
    </source>
</reference>
<dbReference type="PRINTS" id="PR00111">
    <property type="entry name" value="ABHYDROLASE"/>
</dbReference>
<proteinExistence type="predicted"/>
<dbReference type="Pfam" id="PF12146">
    <property type="entry name" value="Hydrolase_4"/>
    <property type="match status" value="1"/>
</dbReference>
<dbReference type="EMBL" id="SLZW01000003">
    <property type="protein sequence ID" value="TCS63678.1"/>
    <property type="molecule type" value="Genomic_DNA"/>
</dbReference>
<protein>
    <submittedName>
        <fullName evidence="2">Alpha-beta hydrolase superfamily lysophospholipase</fullName>
    </submittedName>
</protein>
<comment type="caution">
    <text evidence="2">The sequence shown here is derived from an EMBL/GenBank/DDBJ whole genome shotgun (WGS) entry which is preliminary data.</text>
</comment>
<evidence type="ECO:0000313" key="2">
    <source>
        <dbReference type="EMBL" id="TCS63678.1"/>
    </source>
</evidence>
<keyword evidence="2" id="KW-0378">Hydrolase</keyword>
<accession>A0A4R3JCJ5</accession>
<dbReference type="Proteomes" id="UP000295304">
    <property type="component" value="Unassembled WGS sequence"/>
</dbReference>
<dbReference type="Gene3D" id="3.40.50.1820">
    <property type="entry name" value="alpha/beta hydrolase"/>
    <property type="match status" value="1"/>
</dbReference>
<evidence type="ECO:0000259" key="1">
    <source>
        <dbReference type="Pfam" id="PF12146"/>
    </source>
</evidence>
<dbReference type="InterPro" id="IPR029058">
    <property type="entry name" value="AB_hydrolase_fold"/>
</dbReference>
<feature type="domain" description="Serine aminopeptidase S33" evidence="1">
    <location>
        <begin position="31"/>
        <end position="266"/>
    </location>
</feature>
<sequence>MKNPELTPNLFTTADDKPHRVLCRLGDGAPLRAIVIAVHGFNDHASFIEEGARNLNRHRIGVYAYDQRGFGTDPDAGHWPGKAALIDDLKVFTRLVRARHPDLPTYILGESMGGAIVMLAMTAPTAPDVDGVILSAPAVWARATQPFYQRLGLWLAAHIAPCLKLNGNTLRIQASDNIAMLRALNADPLFIQNTRADALKGIVDVMDDALAAAPRLADHALILYGARDQVIPKEPVRIMLENLPDVPSEQRTIALYPQGWHMLGRDLNADTVWRDVASWIISPTTPLPSGADATKFETFFSKSRRTIVAV</sequence>
<dbReference type="PANTHER" id="PTHR11614">
    <property type="entry name" value="PHOSPHOLIPASE-RELATED"/>
    <property type="match status" value="1"/>
</dbReference>
<gene>
    <name evidence="2" type="ORF">EDD55_103302</name>
</gene>
<dbReference type="InterPro" id="IPR051044">
    <property type="entry name" value="MAG_DAG_Lipase"/>
</dbReference>
<dbReference type="InterPro" id="IPR022742">
    <property type="entry name" value="Hydrolase_4"/>
</dbReference>